<dbReference type="Pfam" id="PF17741">
    <property type="entry name" value="DUF5578"/>
    <property type="match status" value="1"/>
</dbReference>
<protein>
    <recommendedName>
        <fullName evidence="3">Armadillo repeat-containing protein 8</fullName>
    </recommendedName>
</protein>
<dbReference type="InterPro" id="IPR041090">
    <property type="entry name" value="DUF5578"/>
</dbReference>
<evidence type="ECO:0000313" key="2">
    <source>
        <dbReference type="Proteomes" id="UP001515480"/>
    </source>
</evidence>
<dbReference type="PANTHER" id="PTHR34258:SF1">
    <property type="entry name" value="ARMADILLO-LIKE HELICAL DOMAIN CONTAINING PROTEIN 1"/>
    <property type="match status" value="1"/>
</dbReference>
<dbReference type="Proteomes" id="UP001515480">
    <property type="component" value="Unassembled WGS sequence"/>
</dbReference>
<dbReference type="InterPro" id="IPR016024">
    <property type="entry name" value="ARM-type_fold"/>
</dbReference>
<reference evidence="1 2" key="1">
    <citation type="journal article" date="2024" name="Science">
        <title>Giant polyketide synthase enzymes in the biosynthesis of giant marine polyether toxins.</title>
        <authorList>
            <person name="Fallon T.R."/>
            <person name="Shende V.V."/>
            <person name="Wierzbicki I.H."/>
            <person name="Pendleton A.L."/>
            <person name="Watervoot N.F."/>
            <person name="Auber R.P."/>
            <person name="Gonzalez D.J."/>
            <person name="Wisecaver J.H."/>
            <person name="Moore B.S."/>
        </authorList>
    </citation>
    <scope>NUCLEOTIDE SEQUENCE [LARGE SCALE GENOMIC DNA]</scope>
    <source>
        <strain evidence="1 2">12B1</strain>
    </source>
</reference>
<dbReference type="SUPFAM" id="SSF48371">
    <property type="entry name" value="ARM repeat"/>
    <property type="match status" value="1"/>
</dbReference>
<dbReference type="EMBL" id="JBGBPQ010000004">
    <property type="protein sequence ID" value="KAL1525361.1"/>
    <property type="molecule type" value="Genomic_DNA"/>
</dbReference>
<name>A0AB34JXB5_PRYPA</name>
<evidence type="ECO:0008006" key="3">
    <source>
        <dbReference type="Google" id="ProtNLM"/>
    </source>
</evidence>
<dbReference type="InterPro" id="IPR011989">
    <property type="entry name" value="ARM-like"/>
</dbReference>
<comment type="caution">
    <text evidence="1">The sequence shown here is derived from an EMBL/GenBank/DDBJ whole genome shotgun (WGS) entry which is preliminary data.</text>
</comment>
<keyword evidence="2" id="KW-1185">Reference proteome</keyword>
<evidence type="ECO:0000313" key="1">
    <source>
        <dbReference type="EMBL" id="KAL1525361.1"/>
    </source>
</evidence>
<dbReference type="AlphaFoldDB" id="A0AB34JXB5"/>
<accession>A0AB34JXB5</accession>
<gene>
    <name evidence="1" type="ORF">AB1Y20_020221</name>
</gene>
<organism evidence="1 2">
    <name type="scientific">Prymnesium parvum</name>
    <name type="common">Toxic golden alga</name>
    <dbReference type="NCBI Taxonomy" id="97485"/>
    <lineage>
        <taxon>Eukaryota</taxon>
        <taxon>Haptista</taxon>
        <taxon>Haptophyta</taxon>
        <taxon>Prymnesiophyceae</taxon>
        <taxon>Prymnesiales</taxon>
        <taxon>Prymnesiaceae</taxon>
        <taxon>Prymnesium</taxon>
    </lineage>
</organism>
<proteinExistence type="predicted"/>
<dbReference type="PANTHER" id="PTHR34258">
    <property type="entry name" value="ARMADILLO-LIKE HELICAL DOMAIN CONTAINING PROTEIN 1"/>
    <property type="match status" value="1"/>
</dbReference>
<dbReference type="Gene3D" id="1.25.10.10">
    <property type="entry name" value="Leucine-rich Repeat Variant"/>
    <property type="match status" value="1"/>
</dbReference>
<sequence length="226" mass="24461">MGPRLQEQLRRWDHGNRASRMQQLEAFIDQCSDASGPQLEVALENGASLFLARVSSWLRLSFALGHSVGLPLQAISIFIGAHAGQRFLAEFVEVGGVATVLEILKLPKLADDDKAKAIRLLVAVSSAGRHYKEIVCESGGVEVLEALMRLTMSEPELEQARDLLVLLGRGNPSFSTAVHRALLRLLRCDSGVAQRMACEGVRALVSALPSSQDRPPLRIVAIACGC</sequence>